<keyword evidence="2" id="KW-1185">Reference proteome</keyword>
<accession>A0AAD1R848</accession>
<organism evidence="1 2">
    <name type="scientific">Pelobates cultripes</name>
    <name type="common">Western spadefoot toad</name>
    <dbReference type="NCBI Taxonomy" id="61616"/>
    <lineage>
        <taxon>Eukaryota</taxon>
        <taxon>Metazoa</taxon>
        <taxon>Chordata</taxon>
        <taxon>Craniata</taxon>
        <taxon>Vertebrata</taxon>
        <taxon>Euteleostomi</taxon>
        <taxon>Amphibia</taxon>
        <taxon>Batrachia</taxon>
        <taxon>Anura</taxon>
        <taxon>Pelobatoidea</taxon>
        <taxon>Pelobatidae</taxon>
        <taxon>Pelobates</taxon>
    </lineage>
</organism>
<gene>
    <name evidence="1" type="ORF">PECUL_23A048142</name>
</gene>
<feature type="non-terminal residue" evidence="1">
    <location>
        <position position="1"/>
    </location>
</feature>
<evidence type="ECO:0000313" key="2">
    <source>
        <dbReference type="Proteomes" id="UP001295444"/>
    </source>
</evidence>
<protein>
    <submittedName>
        <fullName evidence="1">Uncharacterized protein</fullName>
    </submittedName>
</protein>
<reference evidence="1" key="1">
    <citation type="submission" date="2022-03" db="EMBL/GenBank/DDBJ databases">
        <authorList>
            <person name="Alioto T."/>
            <person name="Alioto T."/>
            <person name="Gomez Garrido J."/>
        </authorList>
    </citation>
    <scope>NUCLEOTIDE SEQUENCE</scope>
</reference>
<proteinExistence type="predicted"/>
<evidence type="ECO:0000313" key="1">
    <source>
        <dbReference type="EMBL" id="CAH2225781.1"/>
    </source>
</evidence>
<sequence length="54" mass="6210">LVLEELTQKLTFGFRFWNVGDLLDETEKTQEILGNFVSQTLEDETVNPGHSQKN</sequence>
<dbReference type="EMBL" id="OW240912">
    <property type="protein sequence ID" value="CAH2225781.1"/>
    <property type="molecule type" value="Genomic_DNA"/>
</dbReference>
<feature type="non-terminal residue" evidence="1">
    <location>
        <position position="54"/>
    </location>
</feature>
<dbReference type="Proteomes" id="UP001295444">
    <property type="component" value="Chromosome 01"/>
</dbReference>
<name>A0AAD1R848_PELCU</name>
<dbReference type="AlphaFoldDB" id="A0AAD1R848"/>